<dbReference type="Proteomes" id="UP001161247">
    <property type="component" value="Chromosome 2"/>
</dbReference>
<feature type="region of interest" description="Disordered" evidence="1">
    <location>
        <begin position="40"/>
        <end position="80"/>
    </location>
</feature>
<sequence>MATLQRSTMSYRREGSSGAVWGEKLLPELILEKDRIDPNELRHCHSVGGPSMLTNHHSHSSSSSSSSSSSDDDDHHSSFISLPAGAPPAYISRSSSLSVSALKLLNPKSVFGVGQKFRGAGKPPKYGKQFPLVGRV</sequence>
<evidence type="ECO:0000256" key="1">
    <source>
        <dbReference type="SAM" id="MobiDB-lite"/>
    </source>
</evidence>
<keyword evidence="3" id="KW-1185">Reference proteome</keyword>
<dbReference type="AlphaFoldDB" id="A0AAV1CNH9"/>
<accession>A0AAV1CNH9</accession>
<evidence type="ECO:0000313" key="3">
    <source>
        <dbReference type="Proteomes" id="UP001161247"/>
    </source>
</evidence>
<evidence type="ECO:0000313" key="2">
    <source>
        <dbReference type="EMBL" id="CAI9096693.1"/>
    </source>
</evidence>
<feature type="compositionally biased region" description="Low complexity" evidence="1">
    <location>
        <begin position="60"/>
        <end position="69"/>
    </location>
</feature>
<dbReference type="PANTHER" id="PTHR33730">
    <property type="entry name" value="OS05G0542732 PROTEIN-RELATED"/>
    <property type="match status" value="1"/>
</dbReference>
<dbReference type="InterPro" id="IPR031421">
    <property type="entry name" value="DUF4666"/>
</dbReference>
<gene>
    <name evidence="2" type="ORF">OLC1_LOCUS7386</name>
</gene>
<organism evidence="2 3">
    <name type="scientific">Oldenlandia corymbosa var. corymbosa</name>
    <dbReference type="NCBI Taxonomy" id="529605"/>
    <lineage>
        <taxon>Eukaryota</taxon>
        <taxon>Viridiplantae</taxon>
        <taxon>Streptophyta</taxon>
        <taxon>Embryophyta</taxon>
        <taxon>Tracheophyta</taxon>
        <taxon>Spermatophyta</taxon>
        <taxon>Magnoliopsida</taxon>
        <taxon>eudicotyledons</taxon>
        <taxon>Gunneridae</taxon>
        <taxon>Pentapetalae</taxon>
        <taxon>asterids</taxon>
        <taxon>lamiids</taxon>
        <taxon>Gentianales</taxon>
        <taxon>Rubiaceae</taxon>
        <taxon>Rubioideae</taxon>
        <taxon>Spermacoceae</taxon>
        <taxon>Hedyotis-Oldenlandia complex</taxon>
        <taxon>Oldenlandia</taxon>
    </lineage>
</organism>
<reference evidence="2" key="1">
    <citation type="submission" date="2023-03" db="EMBL/GenBank/DDBJ databases">
        <authorList>
            <person name="Julca I."/>
        </authorList>
    </citation>
    <scope>NUCLEOTIDE SEQUENCE</scope>
</reference>
<name>A0AAV1CNH9_OLDCO</name>
<dbReference type="Pfam" id="PF15697">
    <property type="entry name" value="DUF4666"/>
    <property type="match status" value="1"/>
</dbReference>
<proteinExistence type="predicted"/>
<protein>
    <submittedName>
        <fullName evidence="2">OLC1v1032891C1</fullName>
    </submittedName>
</protein>
<dbReference type="EMBL" id="OX459119">
    <property type="protein sequence ID" value="CAI9096693.1"/>
    <property type="molecule type" value="Genomic_DNA"/>
</dbReference>